<proteinExistence type="predicted"/>
<evidence type="ECO:0000313" key="3">
    <source>
        <dbReference type="EnsemblPlants" id="AET1Gv20569600.14"/>
    </source>
</evidence>
<feature type="signal peptide" evidence="1">
    <location>
        <begin position="1"/>
        <end position="21"/>
    </location>
</feature>
<reference evidence="4" key="1">
    <citation type="journal article" date="2014" name="Science">
        <title>Ancient hybridizations among the ancestral genomes of bread wheat.</title>
        <authorList>
            <consortium name="International Wheat Genome Sequencing Consortium,"/>
            <person name="Marcussen T."/>
            <person name="Sandve S.R."/>
            <person name="Heier L."/>
            <person name="Spannagl M."/>
            <person name="Pfeifer M."/>
            <person name="Jakobsen K.S."/>
            <person name="Wulff B.B."/>
            <person name="Steuernagel B."/>
            <person name="Mayer K.F."/>
            <person name="Olsen O.A."/>
        </authorList>
    </citation>
    <scope>NUCLEOTIDE SEQUENCE [LARGE SCALE GENOMIC DNA]</scope>
    <source>
        <strain evidence="4">cv. AL8/78</strain>
    </source>
</reference>
<dbReference type="PANTHER" id="PTHR35549">
    <property type="entry name" value="OS04G0584500 PROTEIN"/>
    <property type="match status" value="1"/>
</dbReference>
<name>A0A452YY71_AEGTS</name>
<evidence type="ECO:0000256" key="1">
    <source>
        <dbReference type="SAM" id="SignalP"/>
    </source>
</evidence>
<reference evidence="3" key="3">
    <citation type="journal article" date="2017" name="Nature">
        <title>Genome sequence of the progenitor of the wheat D genome Aegilops tauschii.</title>
        <authorList>
            <person name="Luo M.C."/>
            <person name="Gu Y.Q."/>
            <person name="Puiu D."/>
            <person name="Wang H."/>
            <person name="Twardziok S.O."/>
            <person name="Deal K.R."/>
            <person name="Huo N."/>
            <person name="Zhu T."/>
            <person name="Wang L."/>
            <person name="Wang Y."/>
            <person name="McGuire P.E."/>
            <person name="Liu S."/>
            <person name="Long H."/>
            <person name="Ramasamy R.K."/>
            <person name="Rodriguez J.C."/>
            <person name="Van S.L."/>
            <person name="Yuan L."/>
            <person name="Wang Z."/>
            <person name="Xia Z."/>
            <person name="Xiao L."/>
            <person name="Anderson O.D."/>
            <person name="Ouyang S."/>
            <person name="Liang Y."/>
            <person name="Zimin A.V."/>
            <person name="Pertea G."/>
            <person name="Qi P."/>
            <person name="Bennetzen J.L."/>
            <person name="Dai X."/>
            <person name="Dawson M.W."/>
            <person name="Muller H.G."/>
            <person name="Kugler K."/>
            <person name="Rivarola-Duarte L."/>
            <person name="Spannagl M."/>
            <person name="Mayer K.F.X."/>
            <person name="Lu F.H."/>
            <person name="Bevan M.W."/>
            <person name="Leroy P."/>
            <person name="Li P."/>
            <person name="You F.M."/>
            <person name="Sun Q."/>
            <person name="Liu Z."/>
            <person name="Lyons E."/>
            <person name="Wicker T."/>
            <person name="Salzberg S.L."/>
            <person name="Devos K.M."/>
            <person name="Dvorak J."/>
        </authorList>
    </citation>
    <scope>NUCLEOTIDE SEQUENCE [LARGE SCALE GENOMIC DNA]</scope>
    <source>
        <strain evidence="3">cv. AL8/78</strain>
    </source>
</reference>
<keyword evidence="4" id="KW-1185">Reference proteome</keyword>
<dbReference type="Proteomes" id="UP000015105">
    <property type="component" value="Chromosome 1D"/>
</dbReference>
<dbReference type="Pfam" id="PF23628">
    <property type="entry name" value="ARM_LIN_C"/>
    <property type="match status" value="1"/>
</dbReference>
<dbReference type="Gramene" id="AET1Gv20569600.14">
    <property type="protein sequence ID" value="AET1Gv20569600.14"/>
    <property type="gene ID" value="AET1Gv20569600"/>
</dbReference>
<dbReference type="EnsemblPlants" id="AET1Gv20569600.14">
    <property type="protein sequence ID" value="AET1Gv20569600.14"/>
    <property type="gene ID" value="AET1Gv20569600"/>
</dbReference>
<reference evidence="3" key="5">
    <citation type="journal article" date="2021" name="G3 (Bethesda)">
        <title>Aegilops tauschii genome assembly Aet v5.0 features greater sequence contiguity and improved annotation.</title>
        <authorList>
            <person name="Wang L."/>
            <person name="Zhu T."/>
            <person name="Rodriguez J.C."/>
            <person name="Deal K.R."/>
            <person name="Dubcovsky J."/>
            <person name="McGuire P.E."/>
            <person name="Lux T."/>
            <person name="Spannagl M."/>
            <person name="Mayer K.F.X."/>
            <person name="Baldrich P."/>
            <person name="Meyers B.C."/>
            <person name="Huo N."/>
            <person name="Gu Y.Q."/>
            <person name="Zhou H."/>
            <person name="Devos K.M."/>
            <person name="Bennetzen J.L."/>
            <person name="Unver T."/>
            <person name="Budak H."/>
            <person name="Gulick P.J."/>
            <person name="Galiba G."/>
            <person name="Kalapos B."/>
            <person name="Nelson D.R."/>
            <person name="Li P."/>
            <person name="You F.M."/>
            <person name="Luo M.C."/>
            <person name="Dvorak J."/>
        </authorList>
    </citation>
    <scope>NUCLEOTIDE SEQUENCE [LARGE SCALE GENOMIC DNA]</scope>
    <source>
        <strain evidence="3">cv. AL8/78</strain>
    </source>
</reference>
<organism evidence="3 4">
    <name type="scientific">Aegilops tauschii subsp. strangulata</name>
    <name type="common">Goatgrass</name>
    <dbReference type="NCBI Taxonomy" id="200361"/>
    <lineage>
        <taxon>Eukaryota</taxon>
        <taxon>Viridiplantae</taxon>
        <taxon>Streptophyta</taxon>
        <taxon>Embryophyta</taxon>
        <taxon>Tracheophyta</taxon>
        <taxon>Spermatophyta</taxon>
        <taxon>Magnoliopsida</taxon>
        <taxon>Liliopsida</taxon>
        <taxon>Poales</taxon>
        <taxon>Poaceae</taxon>
        <taxon>BOP clade</taxon>
        <taxon>Pooideae</taxon>
        <taxon>Triticodae</taxon>
        <taxon>Triticeae</taxon>
        <taxon>Triticinae</taxon>
        <taxon>Aegilops</taxon>
    </lineage>
</organism>
<keyword evidence="1" id="KW-0732">Signal</keyword>
<feature type="chain" id="PRO_5019572694" description="Putative E3 ubiquitin-protein ligase LIN ARM-like domain-containing protein" evidence="1">
    <location>
        <begin position="22"/>
        <end position="119"/>
    </location>
</feature>
<reference evidence="3" key="4">
    <citation type="submission" date="2019-03" db="UniProtKB">
        <authorList>
            <consortium name="EnsemblPlants"/>
        </authorList>
    </citation>
    <scope>IDENTIFICATION</scope>
</reference>
<evidence type="ECO:0000313" key="4">
    <source>
        <dbReference type="Proteomes" id="UP000015105"/>
    </source>
</evidence>
<sequence length="119" mass="13333">WSNKFARAIIGIGVPFISALAKGLQSKVKGTSHDCLVCAAWLASELASLGENDIRYYACEILLLDIVHHLHPGNELDERVLACMCVYNYTSGKACIMCTYTNPRDWSTWQWSSNCYNIL</sequence>
<feature type="domain" description="Putative E3 ubiquitin-protein ligase LIN ARM-like" evidence="2">
    <location>
        <begin position="1"/>
        <end position="98"/>
    </location>
</feature>
<evidence type="ECO:0000259" key="2">
    <source>
        <dbReference type="Pfam" id="PF23628"/>
    </source>
</evidence>
<dbReference type="AlphaFoldDB" id="A0A452YY71"/>
<protein>
    <recommendedName>
        <fullName evidence="2">Putative E3 ubiquitin-protein ligase LIN ARM-like domain-containing protein</fullName>
    </recommendedName>
</protein>
<dbReference type="PANTHER" id="PTHR35549:SF2">
    <property type="entry name" value="TRANSDUCIN_WD40 REPEAT-LIKE SUPERFAMILY PROTEIN"/>
    <property type="match status" value="1"/>
</dbReference>
<reference evidence="4" key="2">
    <citation type="journal article" date="2017" name="Nat. Plants">
        <title>The Aegilops tauschii genome reveals multiple impacts of transposons.</title>
        <authorList>
            <person name="Zhao G."/>
            <person name="Zou C."/>
            <person name="Li K."/>
            <person name="Wang K."/>
            <person name="Li T."/>
            <person name="Gao L."/>
            <person name="Zhang X."/>
            <person name="Wang H."/>
            <person name="Yang Z."/>
            <person name="Liu X."/>
            <person name="Jiang W."/>
            <person name="Mao L."/>
            <person name="Kong X."/>
            <person name="Jiao Y."/>
            <person name="Jia J."/>
        </authorList>
    </citation>
    <scope>NUCLEOTIDE SEQUENCE [LARGE SCALE GENOMIC DNA]</scope>
    <source>
        <strain evidence="4">cv. AL8/78</strain>
    </source>
</reference>
<accession>A0A452YY71</accession>
<dbReference type="InterPro" id="IPR055566">
    <property type="entry name" value="ARM_LIN"/>
</dbReference>